<gene>
    <name evidence="1" type="ORF">DXB87_10270</name>
</gene>
<dbReference type="Proteomes" id="UP000260814">
    <property type="component" value="Unassembled WGS sequence"/>
</dbReference>
<protein>
    <submittedName>
        <fullName evidence="1">Uncharacterized protein</fullName>
    </submittedName>
</protein>
<evidence type="ECO:0000313" key="2">
    <source>
        <dbReference type="Proteomes" id="UP000260814"/>
    </source>
</evidence>
<dbReference type="RefSeq" id="WP_117702070.1">
    <property type="nucleotide sequence ID" value="NZ_CATVWJ010000024.1"/>
</dbReference>
<comment type="caution">
    <text evidence="1">The sequence shown here is derived from an EMBL/GenBank/DDBJ whole genome shotgun (WGS) entry which is preliminary data.</text>
</comment>
<accession>A0A3E4Z6X1</accession>
<reference evidence="1 2" key="1">
    <citation type="submission" date="2018-08" db="EMBL/GenBank/DDBJ databases">
        <title>A genome reference for cultivated species of the human gut microbiota.</title>
        <authorList>
            <person name="Zou Y."/>
            <person name="Xue W."/>
            <person name="Luo G."/>
        </authorList>
    </citation>
    <scope>NUCLEOTIDE SEQUENCE [LARGE SCALE GENOMIC DNA]</scope>
    <source>
        <strain evidence="1 2">OM06-2</strain>
    </source>
</reference>
<evidence type="ECO:0000313" key="1">
    <source>
        <dbReference type="EMBL" id="RGM90276.1"/>
    </source>
</evidence>
<dbReference type="AlphaFoldDB" id="A0A3E4Z6X1"/>
<organism evidence="1 2">
    <name type="scientific">Phocaeicola plebeius</name>
    <dbReference type="NCBI Taxonomy" id="310297"/>
    <lineage>
        <taxon>Bacteria</taxon>
        <taxon>Pseudomonadati</taxon>
        <taxon>Bacteroidota</taxon>
        <taxon>Bacteroidia</taxon>
        <taxon>Bacteroidales</taxon>
        <taxon>Bacteroidaceae</taxon>
        <taxon>Phocaeicola</taxon>
    </lineage>
</organism>
<name>A0A3E4Z6X1_9BACT</name>
<proteinExistence type="predicted"/>
<sequence length="145" mass="16568">MNVTTDTINHIYQYATYRTNERCGETVTVPGLTEGAHTFCRSRLEEKYMFVLSAVKGLPRVMRYSNRPEGAPWILARGHGSRYEGATLDSAERLLVMAVALGIVRVMKPSCDSCDVPNVVIDDERLRKMEMMQPKHSRRFSLLNW</sequence>
<dbReference type="EMBL" id="QSTW01000013">
    <property type="protein sequence ID" value="RGM90276.1"/>
    <property type="molecule type" value="Genomic_DNA"/>
</dbReference>